<keyword evidence="3" id="KW-1185">Reference proteome</keyword>
<dbReference type="AlphaFoldDB" id="A0A9P1NKX3"/>
<proteinExistence type="predicted"/>
<evidence type="ECO:0000313" key="3">
    <source>
        <dbReference type="Proteomes" id="UP000007319"/>
    </source>
</evidence>
<organism evidence="2 3">
    <name type="scientific">Azospirillum baldaniorum</name>
    <dbReference type="NCBI Taxonomy" id="1064539"/>
    <lineage>
        <taxon>Bacteria</taxon>
        <taxon>Pseudomonadati</taxon>
        <taxon>Pseudomonadota</taxon>
        <taxon>Alphaproteobacteria</taxon>
        <taxon>Rhodospirillales</taxon>
        <taxon>Azospirillaceae</taxon>
        <taxon>Azospirillum</taxon>
    </lineage>
</organism>
<name>A0A9P1NKX3_9PROT</name>
<dbReference type="Proteomes" id="UP000007319">
    <property type="component" value="Chromosome"/>
</dbReference>
<sequence length="114" mass="12122">MTWPGVPSGTGPWSEWGAAEASGAAPEWQIEPAMANWADSASTLASGAGTWVAMTRAWKTSTSAATHAVVSLITPDVRHARMPPLWAQSKSRKKAIKLWLLDGAWPRLRSGPGS</sequence>
<protein>
    <submittedName>
        <fullName evidence="2">Uncharacterized protein</fullName>
    </submittedName>
</protein>
<reference evidence="2 3" key="1">
    <citation type="journal article" date="2011" name="PLoS Genet.">
        <title>Azospirillum genomes reveal transition of bacteria from aquatic to terrestrial environments.</title>
        <authorList>
            <person name="Wisniewski-Dye F."/>
            <person name="Borziak K."/>
            <person name="Khalsa-Moyers G."/>
            <person name="Alexandre G."/>
            <person name="Sukharnikov L.O."/>
            <person name="Wuichet K."/>
            <person name="Hurst G.B."/>
            <person name="McDonald W.H."/>
            <person name="Robertson J.S."/>
            <person name="Barbe V."/>
            <person name="Calteau A."/>
            <person name="Rouy Z."/>
            <person name="Mangenot S."/>
            <person name="Prigent-Combaret C."/>
            <person name="Normand P."/>
            <person name="Boyer M."/>
            <person name="Siguier P."/>
            <person name="Dessaux Y."/>
            <person name="Elmerich C."/>
            <person name="Condemine G."/>
            <person name="Krishnen G."/>
            <person name="Kennedy I."/>
            <person name="Paterson A.H."/>
            <person name="Gonzalez V."/>
            <person name="Mavingui P."/>
            <person name="Zhulin I.B."/>
        </authorList>
    </citation>
    <scope>NUCLEOTIDE SEQUENCE [LARGE SCALE GENOMIC DNA]</scope>
    <source>
        <strain evidence="2 3">Sp245</strain>
    </source>
</reference>
<accession>A0A9P1NKX3</accession>
<dbReference type="KEGG" id="abs:AZOBR_10271"/>
<feature type="region of interest" description="Disordered" evidence="1">
    <location>
        <begin position="1"/>
        <end position="25"/>
    </location>
</feature>
<feature type="compositionally biased region" description="Low complexity" evidence="1">
    <location>
        <begin position="13"/>
        <end position="25"/>
    </location>
</feature>
<dbReference type="EMBL" id="HE577327">
    <property type="protein sequence ID" value="CCC96484.1"/>
    <property type="molecule type" value="Genomic_DNA"/>
</dbReference>
<evidence type="ECO:0000256" key="1">
    <source>
        <dbReference type="SAM" id="MobiDB-lite"/>
    </source>
</evidence>
<gene>
    <name evidence="2" type="ORF">AZOBR_10271</name>
</gene>
<evidence type="ECO:0000313" key="2">
    <source>
        <dbReference type="EMBL" id="CCC96484.1"/>
    </source>
</evidence>